<dbReference type="Gene3D" id="3.40.50.150">
    <property type="entry name" value="Vaccinia Virus protein VP39"/>
    <property type="match status" value="1"/>
</dbReference>
<protein>
    <recommendedName>
        <fullName evidence="1">rRNA adenine N-6-methyltransferase</fullName>
    </recommendedName>
    <alternativeName>
        <fullName evidence="7">Erythromycin resistance protein</fullName>
    </alternativeName>
    <alternativeName>
        <fullName evidence="6">Macrolide-lincosamide-streptogramin B resistance protein</fullName>
    </alternativeName>
</protein>
<dbReference type="InterPro" id="IPR001737">
    <property type="entry name" value="KsgA/Erm"/>
</dbReference>
<evidence type="ECO:0000256" key="6">
    <source>
        <dbReference type="ARBA" id="ARBA00029941"/>
    </source>
</evidence>
<accession>A0A1G6I0I7</accession>
<feature type="binding site" evidence="8">
    <location>
        <position position="25"/>
    </location>
    <ligand>
        <name>S-adenosyl-L-methionine</name>
        <dbReference type="ChEBI" id="CHEBI:59789"/>
    </ligand>
</feature>
<dbReference type="SUPFAM" id="SSF53335">
    <property type="entry name" value="S-adenosyl-L-methionine-dependent methyltransferases"/>
    <property type="match status" value="1"/>
</dbReference>
<feature type="binding site" evidence="8">
    <location>
        <position position="73"/>
    </location>
    <ligand>
        <name>S-adenosyl-L-methionine</name>
        <dbReference type="ChEBI" id="CHEBI:59789"/>
    </ligand>
</feature>
<evidence type="ECO:0000256" key="2">
    <source>
        <dbReference type="ARBA" id="ARBA00022603"/>
    </source>
</evidence>
<feature type="binding site" evidence="8">
    <location>
        <position position="98"/>
    </location>
    <ligand>
        <name>S-adenosyl-L-methionine</name>
        <dbReference type="ChEBI" id="CHEBI:59789"/>
    </ligand>
</feature>
<dbReference type="Gene3D" id="1.10.8.100">
    <property type="entry name" value="Ribosomal RNA adenine dimethylase-like, domain 2"/>
    <property type="match status" value="1"/>
</dbReference>
<dbReference type="InterPro" id="IPR023165">
    <property type="entry name" value="rRNA_Ade_diMease-like_C"/>
</dbReference>
<dbReference type="PANTHER" id="PTHR11727">
    <property type="entry name" value="DIMETHYLADENOSINE TRANSFERASE"/>
    <property type="match status" value="1"/>
</dbReference>
<evidence type="ECO:0000313" key="11">
    <source>
        <dbReference type="EMBL" id="SDC00067.1"/>
    </source>
</evidence>
<dbReference type="Pfam" id="PF00398">
    <property type="entry name" value="RrnaAD"/>
    <property type="match status" value="1"/>
</dbReference>
<evidence type="ECO:0000256" key="5">
    <source>
        <dbReference type="ARBA" id="ARBA00022884"/>
    </source>
</evidence>
<dbReference type="RefSeq" id="WP_090775367.1">
    <property type="nucleotide sequence ID" value="NZ_FMYM01000004.1"/>
</dbReference>
<dbReference type="InterPro" id="IPR020596">
    <property type="entry name" value="rRNA_Ade_Mease_Trfase_CS"/>
</dbReference>
<evidence type="ECO:0000256" key="1">
    <source>
        <dbReference type="ARBA" id="ARBA00016505"/>
    </source>
</evidence>
<keyword evidence="5 8" id="KW-0694">RNA-binding</keyword>
<dbReference type="PROSITE" id="PS51689">
    <property type="entry name" value="SAM_RNA_A_N6_MT"/>
    <property type="match status" value="1"/>
</dbReference>
<gene>
    <name evidence="11" type="ORF">SAMN05421737_104262</name>
</gene>
<dbReference type="CDD" id="cd02440">
    <property type="entry name" value="AdoMet_MTases"/>
    <property type="match status" value="1"/>
</dbReference>
<evidence type="ECO:0000259" key="10">
    <source>
        <dbReference type="SMART" id="SM00650"/>
    </source>
</evidence>
<sequence>MTRKRRNKQQEKVSRGEPPNDLGQHLMYDKKLLHEIVRQARVGPTDMVLELGAGKGALTTILSEQAHKVLAVEYDRKFVEVLSRKMATVGNTTIIQGDIRRVRLPKRKFVVVSNIPYAITTPIMKLLLSNPQSGFERGVIVMEKGAAKRFTSPFVKDPYVVAWRMWFTIRFVRAISREKFSPRPKVDSALVYIDRKQKPLVAYAYHNAVFGLVEYALRQPYAPIDVALSGVFTKPQLKQLKRALRMGADDRIGTLSEAQWGVVFATMVQYVKRPLWPRRRKERFK</sequence>
<feature type="region of interest" description="Disordered" evidence="9">
    <location>
        <begin position="1"/>
        <end position="24"/>
    </location>
</feature>
<dbReference type="GO" id="GO:0003723">
    <property type="term" value="F:RNA binding"/>
    <property type="evidence" value="ECO:0007669"/>
    <property type="project" value="UniProtKB-UniRule"/>
</dbReference>
<dbReference type="OrthoDB" id="9786598at2"/>
<evidence type="ECO:0000256" key="3">
    <source>
        <dbReference type="ARBA" id="ARBA00022679"/>
    </source>
</evidence>
<feature type="binding site" evidence="8">
    <location>
        <position position="27"/>
    </location>
    <ligand>
        <name>S-adenosyl-L-methionine</name>
        <dbReference type="ChEBI" id="CHEBI:59789"/>
    </ligand>
</feature>
<dbReference type="AlphaFoldDB" id="A0A1G6I0I7"/>
<evidence type="ECO:0000256" key="9">
    <source>
        <dbReference type="SAM" id="MobiDB-lite"/>
    </source>
</evidence>
<dbReference type="PANTHER" id="PTHR11727:SF7">
    <property type="entry name" value="DIMETHYLADENOSINE TRANSFERASE-RELATED"/>
    <property type="match status" value="1"/>
</dbReference>
<comment type="similarity">
    <text evidence="8">Belongs to the class I-like SAM-binding methyltransferase superfamily. rRNA adenine N(6)-methyltransferase family.</text>
</comment>
<dbReference type="GO" id="GO:0000179">
    <property type="term" value="F:rRNA (adenine-N6,N6-)-dimethyltransferase activity"/>
    <property type="evidence" value="ECO:0007669"/>
    <property type="project" value="UniProtKB-UniRule"/>
</dbReference>
<proteinExistence type="inferred from homology"/>
<evidence type="ECO:0000256" key="7">
    <source>
        <dbReference type="ARBA" id="ARBA00030809"/>
    </source>
</evidence>
<organism evidence="11 12">
    <name type="scientific">Shouchella lonarensis</name>
    <dbReference type="NCBI Taxonomy" id="1464122"/>
    <lineage>
        <taxon>Bacteria</taxon>
        <taxon>Bacillati</taxon>
        <taxon>Bacillota</taxon>
        <taxon>Bacilli</taxon>
        <taxon>Bacillales</taxon>
        <taxon>Bacillaceae</taxon>
        <taxon>Shouchella</taxon>
    </lineage>
</organism>
<keyword evidence="12" id="KW-1185">Reference proteome</keyword>
<keyword evidence="4 8" id="KW-0949">S-adenosyl-L-methionine</keyword>
<feature type="domain" description="Ribosomal RNA adenine methylase transferase N-terminal" evidence="10">
    <location>
        <begin position="32"/>
        <end position="197"/>
    </location>
</feature>
<dbReference type="EMBL" id="FMYM01000004">
    <property type="protein sequence ID" value="SDC00067.1"/>
    <property type="molecule type" value="Genomic_DNA"/>
</dbReference>
<evidence type="ECO:0000256" key="8">
    <source>
        <dbReference type="PROSITE-ProRule" id="PRU01026"/>
    </source>
</evidence>
<evidence type="ECO:0000313" key="12">
    <source>
        <dbReference type="Proteomes" id="UP000242662"/>
    </source>
</evidence>
<dbReference type="SMART" id="SM00650">
    <property type="entry name" value="rADc"/>
    <property type="match status" value="1"/>
</dbReference>
<dbReference type="NCBIfam" id="NF000499">
    <property type="entry name" value="Erm23S_rRNA_broad"/>
    <property type="match status" value="1"/>
</dbReference>
<dbReference type="GO" id="GO:0005829">
    <property type="term" value="C:cytosol"/>
    <property type="evidence" value="ECO:0007669"/>
    <property type="project" value="TreeGrafter"/>
</dbReference>
<dbReference type="InterPro" id="IPR029063">
    <property type="entry name" value="SAM-dependent_MTases_sf"/>
</dbReference>
<dbReference type="PROSITE" id="PS01131">
    <property type="entry name" value="RRNA_A_DIMETH"/>
    <property type="match status" value="1"/>
</dbReference>
<reference evidence="12" key="1">
    <citation type="submission" date="2016-09" db="EMBL/GenBank/DDBJ databases">
        <authorList>
            <person name="Varghese N."/>
            <person name="Submissions S."/>
        </authorList>
    </citation>
    <scope>NUCLEOTIDE SEQUENCE [LARGE SCALE GENOMIC DNA]</scope>
    <source>
        <strain evidence="12">25nlg</strain>
    </source>
</reference>
<evidence type="ECO:0000256" key="4">
    <source>
        <dbReference type="ARBA" id="ARBA00022691"/>
    </source>
</evidence>
<keyword evidence="3 8" id="KW-0808">Transferase</keyword>
<dbReference type="Proteomes" id="UP000242662">
    <property type="component" value="Unassembled WGS sequence"/>
</dbReference>
<keyword evidence="2 8" id="KW-0489">Methyltransferase</keyword>
<dbReference type="STRING" id="1464122.SAMN05421737_104262"/>
<feature type="binding site" evidence="8">
    <location>
        <position position="52"/>
    </location>
    <ligand>
        <name>S-adenosyl-L-methionine</name>
        <dbReference type="ChEBI" id="CHEBI:59789"/>
    </ligand>
</feature>
<dbReference type="InterPro" id="IPR020598">
    <property type="entry name" value="rRNA_Ade_methylase_Trfase_N"/>
</dbReference>
<name>A0A1G6I0I7_9BACI</name>
<feature type="binding site" evidence="8">
    <location>
        <position position="114"/>
    </location>
    <ligand>
        <name>S-adenosyl-L-methionine</name>
        <dbReference type="ChEBI" id="CHEBI:59789"/>
    </ligand>
</feature>